<keyword evidence="4" id="KW-0472">Membrane</keyword>
<evidence type="ECO:0000256" key="6">
    <source>
        <dbReference type="SAM" id="SignalP"/>
    </source>
</evidence>
<dbReference type="Pfam" id="PF07980">
    <property type="entry name" value="SusD_RagB"/>
    <property type="match status" value="1"/>
</dbReference>
<evidence type="ECO:0000259" key="8">
    <source>
        <dbReference type="Pfam" id="PF14322"/>
    </source>
</evidence>
<protein>
    <submittedName>
        <fullName evidence="9">RagB/SusD family nutrient uptake outer membrane protein</fullName>
    </submittedName>
</protein>
<evidence type="ECO:0000256" key="2">
    <source>
        <dbReference type="ARBA" id="ARBA00006275"/>
    </source>
</evidence>
<dbReference type="RefSeq" id="WP_014083135.1">
    <property type="nucleotide sequence ID" value="NZ_CBCSFI010000024.1"/>
</dbReference>
<organism evidence="9 10">
    <name type="scientific">Flavobacterium branchiophilum</name>
    <dbReference type="NCBI Taxonomy" id="55197"/>
    <lineage>
        <taxon>Bacteria</taxon>
        <taxon>Pseudomonadati</taxon>
        <taxon>Bacteroidota</taxon>
        <taxon>Flavobacteriia</taxon>
        <taxon>Flavobacteriales</taxon>
        <taxon>Flavobacteriaceae</taxon>
        <taxon>Flavobacterium</taxon>
    </lineage>
</organism>
<dbReference type="OrthoDB" id="5694214at2"/>
<dbReference type="EMBL" id="PCMW01000046">
    <property type="protein sequence ID" value="PDS24217.1"/>
    <property type="molecule type" value="Genomic_DNA"/>
</dbReference>
<reference evidence="9 10" key="1">
    <citation type="submission" date="2017-09" db="EMBL/GenBank/DDBJ databases">
        <title>Whole genomes of Flavobacteriaceae.</title>
        <authorList>
            <person name="Stine C."/>
            <person name="Li C."/>
            <person name="Tadesse D."/>
        </authorList>
    </citation>
    <scope>NUCLEOTIDE SEQUENCE [LARGE SCALE GENOMIC DNA]</scope>
    <source>
        <strain evidence="9 10">ATCC 35036</strain>
    </source>
</reference>
<evidence type="ECO:0000256" key="5">
    <source>
        <dbReference type="ARBA" id="ARBA00023237"/>
    </source>
</evidence>
<gene>
    <name evidence="9" type="ORF">B0A77_08765</name>
</gene>
<feature type="domain" description="SusD-like N-terminal" evidence="8">
    <location>
        <begin position="46"/>
        <end position="210"/>
    </location>
</feature>
<comment type="similarity">
    <text evidence="2">Belongs to the SusD family.</text>
</comment>
<keyword evidence="3 6" id="KW-0732">Signal</keyword>
<dbReference type="PROSITE" id="PS51257">
    <property type="entry name" value="PROKAR_LIPOPROTEIN"/>
    <property type="match status" value="1"/>
</dbReference>
<evidence type="ECO:0000313" key="10">
    <source>
        <dbReference type="Proteomes" id="UP000220828"/>
    </source>
</evidence>
<dbReference type="InterPro" id="IPR011990">
    <property type="entry name" value="TPR-like_helical_dom_sf"/>
</dbReference>
<dbReference type="Proteomes" id="UP000220828">
    <property type="component" value="Unassembled WGS sequence"/>
</dbReference>
<comment type="caution">
    <text evidence="9">The sequence shown here is derived from an EMBL/GenBank/DDBJ whole genome shotgun (WGS) entry which is preliminary data.</text>
</comment>
<feature type="chain" id="PRO_5013561250" evidence="6">
    <location>
        <begin position="22"/>
        <end position="505"/>
    </location>
</feature>
<dbReference type="GO" id="GO:0009279">
    <property type="term" value="C:cell outer membrane"/>
    <property type="evidence" value="ECO:0007669"/>
    <property type="project" value="UniProtKB-SubCell"/>
</dbReference>
<evidence type="ECO:0000256" key="4">
    <source>
        <dbReference type="ARBA" id="ARBA00023136"/>
    </source>
</evidence>
<dbReference type="InterPro" id="IPR012944">
    <property type="entry name" value="SusD_RagB_dom"/>
</dbReference>
<comment type="subcellular location">
    <subcellularLocation>
        <location evidence="1">Cell outer membrane</location>
    </subcellularLocation>
</comment>
<dbReference type="Pfam" id="PF14322">
    <property type="entry name" value="SusD-like_3"/>
    <property type="match status" value="1"/>
</dbReference>
<sequence>MKKLNLIKYFICTGALMFSMASCTDLEEQVLEGAQNGDAESYLAGAYKGLRSLQGQGQTFAMGEVASDTYVVPTRGGDWGDGGAWRNFHALTWDANSGEINGAWNNLLSSVYYCDLVLQLGTVSAEKKAEALFLKAFYYHIVLDYWGKAPYREAGADINDFPKVWNGVQATTNIIAWLEEALPNLPAKVANKPHLANKDAANFLLAKMYLNKAVFTDSDRQAPFTFSTADMNKVIAHVDAITNSSIAADIWDNYKPNNHASPEVIFTSQNIQGQAMGDLRTRWYMSHHYNQTPGGWNGFSMVSEFYNRFSPNDRRVLNADPAIIANFGNPVGVEKGQQYKPGGVEKVKDRNGVDLVFTPNIDTDLILDTNIENAGYRPMRYIPDANVDKPENDYILMLYSDAVLMKAEAILRGGTGTNNTAAISAMESRCAPATVTFDLSTLNGIYKERGRELWGNGFRRTDMIRFGTFLNARELKTTVSNPKYLLYPVPASALANPNISQNPGY</sequence>
<keyword evidence="5" id="KW-0998">Cell outer membrane</keyword>
<dbReference type="OMA" id="RGTDWGD"/>
<name>A0A2H3KQX1_9FLAO</name>
<evidence type="ECO:0000256" key="1">
    <source>
        <dbReference type="ARBA" id="ARBA00004442"/>
    </source>
</evidence>
<proteinExistence type="inferred from homology"/>
<evidence type="ECO:0000256" key="3">
    <source>
        <dbReference type="ARBA" id="ARBA00022729"/>
    </source>
</evidence>
<dbReference type="Gene3D" id="1.25.40.390">
    <property type="match status" value="1"/>
</dbReference>
<accession>A0A2H3KQX1</accession>
<feature type="domain" description="RagB/SusD" evidence="7">
    <location>
        <begin position="262"/>
        <end position="505"/>
    </location>
</feature>
<dbReference type="SUPFAM" id="SSF48452">
    <property type="entry name" value="TPR-like"/>
    <property type="match status" value="1"/>
</dbReference>
<evidence type="ECO:0000313" key="9">
    <source>
        <dbReference type="EMBL" id="PDS24217.1"/>
    </source>
</evidence>
<feature type="signal peptide" evidence="6">
    <location>
        <begin position="1"/>
        <end position="21"/>
    </location>
</feature>
<dbReference type="AlphaFoldDB" id="A0A2H3KQX1"/>
<evidence type="ECO:0000259" key="7">
    <source>
        <dbReference type="Pfam" id="PF07980"/>
    </source>
</evidence>
<dbReference type="InterPro" id="IPR033985">
    <property type="entry name" value="SusD-like_N"/>
</dbReference>